<dbReference type="Proteomes" id="UP000019116">
    <property type="component" value="Chromosome 3D"/>
</dbReference>
<keyword evidence="6" id="KW-1185">Reference proteome</keyword>
<dbReference type="EnsemblPlants" id="TraesCS3D02G060700.1">
    <property type="protein sequence ID" value="TraesCS3D02G060700.1"/>
    <property type="gene ID" value="TraesCS3D02G060700"/>
</dbReference>
<dbReference type="PROSITE" id="PS50097">
    <property type="entry name" value="BTB"/>
    <property type="match status" value="2"/>
</dbReference>
<dbReference type="GO" id="GO:0016567">
    <property type="term" value="P:protein ubiquitination"/>
    <property type="evidence" value="ECO:0007669"/>
    <property type="project" value="InterPro"/>
</dbReference>
<dbReference type="Pfam" id="PF00651">
    <property type="entry name" value="BTB"/>
    <property type="match status" value="2"/>
</dbReference>
<dbReference type="InterPro" id="IPR000210">
    <property type="entry name" value="BTB/POZ_dom"/>
</dbReference>
<feature type="domain" description="MATH" evidence="4">
    <location>
        <begin position="307"/>
        <end position="426"/>
    </location>
</feature>
<evidence type="ECO:0008006" key="7">
    <source>
        <dbReference type="Google" id="ProtNLM"/>
    </source>
</evidence>
<dbReference type="CDD" id="cd00121">
    <property type="entry name" value="MATH"/>
    <property type="match status" value="2"/>
</dbReference>
<accession>A0A3B6GM81</accession>
<comment type="similarity">
    <text evidence="2">Belongs to the Tdpoz family.</text>
</comment>
<evidence type="ECO:0000256" key="1">
    <source>
        <dbReference type="ARBA" id="ARBA00004906"/>
    </source>
</evidence>
<dbReference type="Pfam" id="PF22486">
    <property type="entry name" value="MATH_2"/>
    <property type="match status" value="2"/>
</dbReference>
<feature type="domain" description="BTB" evidence="3">
    <location>
        <begin position="460"/>
        <end position="517"/>
    </location>
</feature>
<evidence type="ECO:0000259" key="4">
    <source>
        <dbReference type="PROSITE" id="PS50144"/>
    </source>
</evidence>
<dbReference type="SMR" id="A0A3B6GM81"/>
<dbReference type="Gene3D" id="1.25.40.420">
    <property type="match status" value="1"/>
</dbReference>
<evidence type="ECO:0000313" key="6">
    <source>
        <dbReference type="Proteomes" id="UP000019116"/>
    </source>
</evidence>
<dbReference type="InterPro" id="IPR008974">
    <property type="entry name" value="TRAF-like"/>
</dbReference>
<dbReference type="SUPFAM" id="SSF54695">
    <property type="entry name" value="POZ domain"/>
    <property type="match status" value="2"/>
</dbReference>
<evidence type="ECO:0000256" key="2">
    <source>
        <dbReference type="ARBA" id="ARBA00010846"/>
    </source>
</evidence>
<proteinExistence type="inferred from homology"/>
<reference evidence="5" key="2">
    <citation type="submission" date="2018-10" db="UniProtKB">
        <authorList>
            <consortium name="EnsemblPlants"/>
        </authorList>
    </citation>
    <scope>IDENTIFICATION</scope>
</reference>
<dbReference type="InterPro" id="IPR011333">
    <property type="entry name" value="SKP1/BTB/POZ_sf"/>
</dbReference>
<dbReference type="AlphaFoldDB" id="A0A3B6GM81"/>
<dbReference type="Gramene" id="TraesCAD_scaffold_035252_01G000700.1">
    <property type="protein sequence ID" value="TraesCAD_scaffold_035252_01G000700.1"/>
    <property type="gene ID" value="TraesCAD_scaffold_035252_01G000700"/>
</dbReference>
<protein>
    <recommendedName>
        <fullName evidence="7">BTB domain-containing protein</fullName>
    </recommendedName>
</protein>
<evidence type="ECO:0000259" key="3">
    <source>
        <dbReference type="PROSITE" id="PS50097"/>
    </source>
</evidence>
<dbReference type="Gramene" id="TraesROB_scaffold_041131_01G000100.1">
    <property type="protein sequence ID" value="TraesROB_scaffold_041131_01G000100.1"/>
    <property type="gene ID" value="TraesROB_scaffold_041131_01G000100"/>
</dbReference>
<dbReference type="Gramene" id="TraesWEE_scaffold_029993_01G000700.1">
    <property type="protein sequence ID" value="TraesWEE_scaffold_029993_01G000700.1"/>
    <property type="gene ID" value="TraesWEE_scaffold_029993_01G000700"/>
</dbReference>
<sequence length="637" mass="69669">MSSSMKPMSALLSTLRRAGRQHLTASTVGARPRVIGSHVLRIHGYTHVKQTVPNGEAVESATFHVGGRACRIKCYPNGSGKKHYGYTSLFLTSLHDAGTVGLQLSLLDRDGRPSLTRATEQRRFWIGDSAGWGWKDFVKNDDLVEGEHLVDDCLTVLCAVTVHDPSLHAEEVAAPAAAEPFDLRGELGETMWNETDVTIHVGDETFPAHRSVLEAASPVFKADLENNATGKVRVDDMDAPVFKTLLQFMYTGSLPDKNQLVAADRYALEKIKAVCEEALCPRVDMGSVGAMLALAERHGCAVLKKACMEFLSIPGNLLKTVPNGTAVESPAFDVGGHRWNVQCYPNGDRKEADGSTSIFLTSLGDATAEFKLSVLDHDGEPSVNGAVQQQRYSANRYWGWIKFLDKENPNHNKHLEDDCLTVLCDVTVDPGLRAEAEVAAAPPFDLRGQLAEALWNKHPADVTVHVGGETFAAHRWVLEARSPVFRADLEGNATGELRVDDMDAEVFKTLLQFMYTDSAPKLDTMPDNQLPDMMNQQLDQAETTSTAERLLVAADRHGLEDLKRACEKALRPRVDMGSVAAMLALAERHGCAVLKEACMEFLHCPGNLKSFMATDGFEQLRTSCPAAALELVIKQLP</sequence>
<organism evidence="5">
    <name type="scientific">Triticum aestivum</name>
    <name type="common">Wheat</name>
    <dbReference type="NCBI Taxonomy" id="4565"/>
    <lineage>
        <taxon>Eukaryota</taxon>
        <taxon>Viridiplantae</taxon>
        <taxon>Streptophyta</taxon>
        <taxon>Embryophyta</taxon>
        <taxon>Tracheophyta</taxon>
        <taxon>Spermatophyta</taxon>
        <taxon>Magnoliopsida</taxon>
        <taxon>Liliopsida</taxon>
        <taxon>Poales</taxon>
        <taxon>Poaceae</taxon>
        <taxon>BOP clade</taxon>
        <taxon>Pooideae</taxon>
        <taxon>Triticodae</taxon>
        <taxon>Triticeae</taxon>
        <taxon>Triticinae</taxon>
        <taxon>Triticum</taxon>
    </lineage>
</organism>
<comment type="pathway">
    <text evidence="1">Protein modification; protein ubiquitination.</text>
</comment>
<dbReference type="PANTHER" id="PTHR26379">
    <property type="entry name" value="BTB/POZ AND MATH DOMAIN-CONTAINING PROTEIN 1"/>
    <property type="match status" value="1"/>
</dbReference>
<dbReference type="Gene3D" id="2.60.210.10">
    <property type="entry name" value="Apoptosis, Tumor Necrosis Factor Receptor Associated Protein 2, Chain A"/>
    <property type="match status" value="2"/>
</dbReference>
<dbReference type="PROSITE" id="PS50144">
    <property type="entry name" value="MATH"/>
    <property type="match status" value="2"/>
</dbReference>
<dbReference type="PANTHER" id="PTHR26379:SF316">
    <property type="entry name" value="MATH DOMAIN-CONTAINING PROTEIN"/>
    <property type="match status" value="1"/>
</dbReference>
<dbReference type="Gramene" id="TraesCS3D02G060700.1">
    <property type="protein sequence ID" value="TraesCS3D02G060700.1"/>
    <property type="gene ID" value="TraesCS3D02G060700"/>
</dbReference>
<dbReference type="Gramene" id="TraesCS3D03G0116500.1">
    <property type="protein sequence ID" value="TraesCS3D03G0116500.1.CDS"/>
    <property type="gene ID" value="TraesCS3D03G0116500"/>
</dbReference>
<dbReference type="Pfam" id="PF24570">
    <property type="entry name" value="BACK_BPM_SPOP"/>
    <property type="match status" value="1"/>
</dbReference>
<dbReference type="Gramene" id="TraesRN3D0100127600.1">
    <property type="protein sequence ID" value="TraesRN3D0100127600.1"/>
    <property type="gene ID" value="TraesRN3D0100127600"/>
</dbReference>
<feature type="domain" description="MATH" evidence="4">
    <location>
        <begin position="35"/>
        <end position="160"/>
    </location>
</feature>
<feature type="domain" description="BTB" evidence="3">
    <location>
        <begin position="195"/>
        <end position="258"/>
    </location>
</feature>
<dbReference type="InterPro" id="IPR002083">
    <property type="entry name" value="MATH/TRAF_dom"/>
</dbReference>
<name>A0A3B6GM81_WHEAT</name>
<dbReference type="InterPro" id="IPR056423">
    <property type="entry name" value="BACK_BPM_SPOP"/>
</dbReference>
<dbReference type="SMART" id="SM00225">
    <property type="entry name" value="BTB"/>
    <property type="match status" value="2"/>
</dbReference>
<dbReference type="OrthoDB" id="649476at2759"/>
<dbReference type="Gene3D" id="3.30.710.10">
    <property type="entry name" value="Potassium Channel Kv1.1, Chain A"/>
    <property type="match status" value="2"/>
</dbReference>
<dbReference type="SUPFAM" id="SSF49599">
    <property type="entry name" value="TRAF domain-like"/>
    <property type="match status" value="2"/>
</dbReference>
<evidence type="ECO:0000313" key="5">
    <source>
        <dbReference type="EnsemblPlants" id="TraesCS3D02G060700.1"/>
    </source>
</evidence>
<reference evidence="5" key="1">
    <citation type="submission" date="2018-08" db="EMBL/GenBank/DDBJ databases">
        <authorList>
            <person name="Rossello M."/>
        </authorList>
    </citation>
    <scope>NUCLEOTIDE SEQUENCE [LARGE SCALE GENOMIC DNA]</scope>
    <source>
        <strain evidence="5">cv. Chinese Spring</strain>
    </source>
</reference>
<dbReference type="STRING" id="4565.A0A3B6GM81"/>
<dbReference type="InterPro" id="IPR045005">
    <property type="entry name" value="BPM1-6"/>
</dbReference>
<dbReference type="OMA" id="ACMEFLH"/>